<dbReference type="Gene3D" id="3.40.50.300">
    <property type="entry name" value="P-loop containing nucleotide triphosphate hydrolases"/>
    <property type="match status" value="1"/>
</dbReference>
<dbReference type="InterPro" id="IPR045455">
    <property type="entry name" value="NrS-1_pol-like_helicase"/>
</dbReference>
<evidence type="ECO:0000313" key="6">
    <source>
        <dbReference type="Proteomes" id="UP000321085"/>
    </source>
</evidence>
<dbReference type="PANTHER" id="PTHR35372:SF2">
    <property type="entry name" value="SF3 HELICASE DOMAIN-CONTAINING PROTEIN"/>
    <property type="match status" value="1"/>
</dbReference>
<organism evidence="5 6">
    <name type="scientific">Microvirga aerophila</name>
    <dbReference type="NCBI Taxonomy" id="670291"/>
    <lineage>
        <taxon>Bacteria</taxon>
        <taxon>Pseudomonadati</taxon>
        <taxon>Pseudomonadota</taxon>
        <taxon>Alphaproteobacteria</taxon>
        <taxon>Hyphomicrobiales</taxon>
        <taxon>Methylobacteriaceae</taxon>
        <taxon>Microvirga</taxon>
    </lineage>
</organism>
<dbReference type="InterPro" id="IPR006500">
    <property type="entry name" value="Helicase_put_C_phage/plasmid"/>
</dbReference>
<gene>
    <name evidence="5" type="ORF">MAE02_02960</name>
</gene>
<proteinExistence type="predicted"/>
<evidence type="ECO:0000256" key="3">
    <source>
        <dbReference type="ARBA" id="ARBA00022840"/>
    </source>
</evidence>
<keyword evidence="2" id="KW-0378">Hydrolase</keyword>
<keyword evidence="3" id="KW-0067">ATP-binding</keyword>
<protein>
    <recommendedName>
        <fullName evidence="4">SF3 helicase domain-containing protein</fullName>
    </recommendedName>
</protein>
<reference evidence="5 6" key="1">
    <citation type="submission" date="2019-07" db="EMBL/GenBank/DDBJ databases">
        <title>Whole genome shotgun sequence of Microvirga aerophila NBRC 106136.</title>
        <authorList>
            <person name="Hosoyama A."/>
            <person name="Uohara A."/>
            <person name="Ohji S."/>
            <person name="Ichikawa N."/>
        </authorList>
    </citation>
    <scope>NUCLEOTIDE SEQUENCE [LARGE SCALE GENOMIC DNA]</scope>
    <source>
        <strain evidence="5 6">NBRC 106136</strain>
    </source>
</reference>
<dbReference type="InterPro" id="IPR014015">
    <property type="entry name" value="Helicase_SF3_DNA-vir"/>
</dbReference>
<dbReference type="SMART" id="SM00885">
    <property type="entry name" value="D5_N"/>
    <property type="match status" value="1"/>
</dbReference>
<keyword evidence="1" id="KW-0547">Nucleotide-binding</keyword>
<evidence type="ECO:0000256" key="2">
    <source>
        <dbReference type="ARBA" id="ARBA00022801"/>
    </source>
</evidence>
<dbReference type="Pfam" id="PF08708">
    <property type="entry name" value="PriCT_1"/>
    <property type="match status" value="1"/>
</dbReference>
<dbReference type="InterPro" id="IPR027417">
    <property type="entry name" value="P-loop_NTPase"/>
</dbReference>
<dbReference type="Pfam" id="PF08706">
    <property type="entry name" value="D5_N"/>
    <property type="match status" value="1"/>
</dbReference>
<evidence type="ECO:0000313" key="5">
    <source>
        <dbReference type="EMBL" id="GEO12600.1"/>
    </source>
</evidence>
<dbReference type="InterPro" id="IPR014820">
    <property type="entry name" value="PriCT_1"/>
</dbReference>
<dbReference type="PANTHER" id="PTHR35372">
    <property type="entry name" value="ATP BINDING PROTEIN-RELATED"/>
    <property type="match status" value="1"/>
</dbReference>
<dbReference type="SUPFAM" id="SSF52540">
    <property type="entry name" value="P-loop containing nucleoside triphosphate hydrolases"/>
    <property type="match status" value="1"/>
</dbReference>
<dbReference type="InterPro" id="IPR014818">
    <property type="entry name" value="Phage/plasmid_primase_P4_C"/>
</dbReference>
<name>A0A512BKW6_9HYPH</name>
<sequence>MQGKPGEQEIPKGRRNTTLTSLAGQLRNTGLQPAAIKAALLAENEARCRPALDSSEVEQIVTSITRYTAAIAPGEDKGEFIMQAVLDRRYAGGNHLIHAPDGQFWAFDDTKWAPVDQKVMGRVVLETLQTLNVPRSANTASLVKQVMALLASQVAVGDDRLRFLSPPPAVINCRNGELWIGTDGTVELKPHRAQSYLRHVLDVDYDPHATCPQYDNAITEIFCGDRAMVRHWHEVCGYVIQPIRKIPSVIVCEGGGSNGKSALLQTMVKLMGTELVSAIRVEDLGNSRFTVGSLLGKLLLLDDDVRAGIKLPDGELKKLSEEKVVTGERKFGQPFTFTVLTVPILLCNNPPSLADLSHGMMRRLMVIPFKRTFTEQEIDRDLFERISASELSGVLNRAIDGLRRIIRRSWRFKEPEAIKASKQRWLTFANPLPAFLDDRCERNGSCRMLELYQAYADWTQEMGITMRQQQLTVRRNLESFGFEIVHSNKGQKVVGLSLRG</sequence>
<dbReference type="InterPro" id="IPR051620">
    <property type="entry name" value="ORF904-like_C"/>
</dbReference>
<dbReference type="NCBIfam" id="TIGR01613">
    <property type="entry name" value="primase_Cterm"/>
    <property type="match status" value="1"/>
</dbReference>
<comment type="caution">
    <text evidence="5">The sequence shown here is derived from an EMBL/GenBank/DDBJ whole genome shotgun (WGS) entry which is preliminary data.</text>
</comment>
<dbReference type="EMBL" id="BJYU01000002">
    <property type="protein sequence ID" value="GEO12600.1"/>
    <property type="molecule type" value="Genomic_DNA"/>
</dbReference>
<dbReference type="GO" id="GO:0005524">
    <property type="term" value="F:ATP binding"/>
    <property type="evidence" value="ECO:0007669"/>
    <property type="project" value="UniProtKB-KW"/>
</dbReference>
<evidence type="ECO:0000256" key="1">
    <source>
        <dbReference type="ARBA" id="ARBA00022741"/>
    </source>
</evidence>
<dbReference type="Proteomes" id="UP000321085">
    <property type="component" value="Unassembled WGS sequence"/>
</dbReference>
<dbReference type="AlphaFoldDB" id="A0A512BKW6"/>
<accession>A0A512BKW6</accession>
<dbReference type="PROSITE" id="PS51206">
    <property type="entry name" value="SF3_HELICASE_1"/>
    <property type="match status" value="1"/>
</dbReference>
<dbReference type="GO" id="GO:0016787">
    <property type="term" value="F:hydrolase activity"/>
    <property type="evidence" value="ECO:0007669"/>
    <property type="project" value="UniProtKB-KW"/>
</dbReference>
<evidence type="ECO:0000259" key="4">
    <source>
        <dbReference type="PROSITE" id="PS51206"/>
    </source>
</evidence>
<dbReference type="SMART" id="SM00942">
    <property type="entry name" value="PriCT_1"/>
    <property type="match status" value="1"/>
</dbReference>
<dbReference type="Pfam" id="PF19263">
    <property type="entry name" value="DUF5906"/>
    <property type="match status" value="1"/>
</dbReference>
<feature type="domain" description="SF3 helicase" evidence="4">
    <location>
        <begin position="227"/>
        <end position="382"/>
    </location>
</feature>
<keyword evidence="6" id="KW-1185">Reference proteome</keyword>